<evidence type="ECO:0000256" key="6">
    <source>
        <dbReference type="ARBA" id="ARBA00023004"/>
    </source>
</evidence>
<dbReference type="NCBIfam" id="TIGR00510">
    <property type="entry name" value="lipA"/>
    <property type="match status" value="1"/>
</dbReference>
<dbReference type="InterPro" id="IPR007197">
    <property type="entry name" value="rSAM"/>
</dbReference>
<dbReference type="FunCoup" id="G8YCW8">
    <property type="interactions" value="960"/>
</dbReference>
<dbReference type="UniPathway" id="UPA00538">
    <property type="reaction ID" value="UER00593"/>
</dbReference>
<dbReference type="Pfam" id="PF04055">
    <property type="entry name" value="Radical_SAM"/>
    <property type="match status" value="1"/>
</dbReference>
<dbReference type="SMART" id="SM00729">
    <property type="entry name" value="Elp3"/>
    <property type="match status" value="1"/>
</dbReference>
<dbReference type="CDD" id="cd01335">
    <property type="entry name" value="Radical_SAM"/>
    <property type="match status" value="1"/>
</dbReference>
<dbReference type="PROSITE" id="PS51918">
    <property type="entry name" value="RADICAL_SAM"/>
    <property type="match status" value="1"/>
</dbReference>
<dbReference type="GO" id="GO:0051539">
    <property type="term" value="F:4 iron, 4 sulfur cluster binding"/>
    <property type="evidence" value="ECO:0007669"/>
    <property type="project" value="UniProtKB-UniRule"/>
</dbReference>
<sequence>MISLKSVSRRSVTRTNWFYRTLATADSAEHSGKPKTRRRKTVFSDSLNKGPSFDDFVSGKASKVVTDPLEAARSDPNQRLPEWLRVPIPKGRSFNDVKKDVRELKLATVCEEAKCPNIGECWGGKKSEATATIMLLGDTCTRGCRFCSVKTNRSPSKPDPMEPENTAEAISRWGLGYVVLTTVDRDDLPDGGSNHLAETVHKIKQKAPQILVEVLSGDFHGDLDMVSVLARSGLDVYAHNLETVEDLTPHVRDRRATYRQSLGVLQRAKETKASLVTKTSLMLGFGESDEQILQTLKDLRDIKCDVVTFGQYMRPTKRHMKVVEYVTPEKFEHWKNTALSMGFLYVASGPLVRSSYKAGEAFIENVIRKNRHNVGEAPRLAHDINPSLVSQRY</sequence>
<dbReference type="InterPro" id="IPR006638">
    <property type="entry name" value="Elp3/MiaA/NifB-like_rSAM"/>
</dbReference>
<evidence type="ECO:0000256" key="5">
    <source>
        <dbReference type="ARBA" id="ARBA00022723"/>
    </source>
</evidence>
<gene>
    <name evidence="12" type="primary">Piso0_002546</name>
    <name evidence="12" type="ORF">GNLVRS01_PISO0J14353g</name>
</gene>
<dbReference type="SFLD" id="SFLDF00271">
    <property type="entry name" value="lipoyl_synthase"/>
    <property type="match status" value="1"/>
</dbReference>
<feature type="binding site" evidence="10">
    <location>
        <position position="115"/>
    </location>
    <ligand>
        <name>[4Fe-4S] cluster</name>
        <dbReference type="ChEBI" id="CHEBI:49883"/>
        <label>1</label>
    </ligand>
</feature>
<dbReference type="GO" id="GO:0016992">
    <property type="term" value="F:lipoate synthase activity"/>
    <property type="evidence" value="ECO:0007669"/>
    <property type="project" value="UniProtKB-UniRule"/>
</dbReference>
<evidence type="ECO:0000313" key="12">
    <source>
        <dbReference type="EMBL" id="CCE82799.1"/>
    </source>
</evidence>
<dbReference type="NCBIfam" id="NF004019">
    <property type="entry name" value="PRK05481.1"/>
    <property type="match status" value="1"/>
</dbReference>
<feature type="binding site" evidence="10">
    <location>
        <position position="121"/>
    </location>
    <ligand>
        <name>[4Fe-4S] cluster</name>
        <dbReference type="ChEBI" id="CHEBI:49883"/>
        <label>1</label>
    </ligand>
</feature>
<dbReference type="InterPro" id="IPR058240">
    <property type="entry name" value="rSAM_sf"/>
</dbReference>
<keyword evidence="3 10" id="KW-0808">Transferase</keyword>
<proteinExistence type="inferred from homology"/>
<evidence type="ECO:0000256" key="7">
    <source>
        <dbReference type="ARBA" id="ARBA00023014"/>
    </source>
</evidence>
<dbReference type="Pfam" id="PF16881">
    <property type="entry name" value="LIAS_N"/>
    <property type="match status" value="1"/>
</dbReference>
<dbReference type="FunFam" id="3.20.20.70:FF:000036">
    <property type="entry name" value="Lipoyl synthase, mitochondrial"/>
    <property type="match status" value="1"/>
</dbReference>
<accession>G8YCW8</accession>
<dbReference type="PANTHER" id="PTHR10949:SF0">
    <property type="entry name" value="LIPOYL SYNTHASE, MITOCHONDRIAL"/>
    <property type="match status" value="1"/>
</dbReference>
<dbReference type="SFLD" id="SFLDG01058">
    <property type="entry name" value="lipoyl_synthase_like"/>
    <property type="match status" value="1"/>
</dbReference>
<keyword evidence="5 10" id="KW-0479">Metal-binding</keyword>
<keyword evidence="8 10" id="KW-0496">Mitochondrion</keyword>
<keyword evidence="2 10" id="KW-0004">4Fe-4S</keyword>
<keyword evidence="6 10" id="KW-0408">Iron</keyword>
<dbReference type="Proteomes" id="UP000005222">
    <property type="component" value="Chromosome J"/>
</dbReference>
<evidence type="ECO:0000256" key="1">
    <source>
        <dbReference type="ARBA" id="ARBA00004173"/>
    </source>
</evidence>
<comment type="subcellular location">
    <subcellularLocation>
        <location evidence="1 10">Mitochondrion</location>
    </subcellularLocation>
</comment>
<dbReference type="InterPro" id="IPR003698">
    <property type="entry name" value="Lipoyl_synth"/>
</dbReference>
<dbReference type="EMBL" id="FO082050">
    <property type="protein sequence ID" value="CCE82799.1"/>
    <property type="molecule type" value="Genomic_DNA"/>
</dbReference>
<protein>
    <recommendedName>
        <fullName evidence="10">Lipoyl synthase, mitochondrial</fullName>
        <ecNumber evidence="10">2.8.1.8</ecNumber>
    </recommendedName>
    <alternativeName>
        <fullName evidence="10">Lipoate synthase</fullName>
        <shortName evidence="10">LS</shortName>
        <shortName evidence="10">Lip-syn</shortName>
    </alternativeName>
    <alternativeName>
        <fullName evidence="10">Lipoic acid synthase</fullName>
    </alternativeName>
</protein>
<dbReference type="STRING" id="559304.G8YCW8"/>
<feature type="binding site" evidence="10">
    <location>
        <position position="110"/>
    </location>
    <ligand>
        <name>[4Fe-4S] cluster</name>
        <dbReference type="ChEBI" id="CHEBI:49883"/>
        <label>1</label>
    </ligand>
</feature>
<dbReference type="SUPFAM" id="SSF102114">
    <property type="entry name" value="Radical SAM enzymes"/>
    <property type="match status" value="1"/>
</dbReference>
<evidence type="ECO:0000256" key="2">
    <source>
        <dbReference type="ARBA" id="ARBA00022485"/>
    </source>
</evidence>
<evidence type="ECO:0000259" key="11">
    <source>
        <dbReference type="PROSITE" id="PS51918"/>
    </source>
</evidence>
<dbReference type="OrthoDB" id="3231at2759"/>
<dbReference type="HOGENOM" id="CLU_033144_2_0_1"/>
<feature type="binding site" evidence="10">
    <location>
        <position position="140"/>
    </location>
    <ligand>
        <name>[4Fe-4S] cluster</name>
        <dbReference type="ChEBI" id="CHEBI:49883"/>
        <label>2</label>
        <note>4Fe-4S-S-AdoMet</note>
    </ligand>
</feature>
<dbReference type="GO" id="GO:0005739">
    <property type="term" value="C:mitochondrion"/>
    <property type="evidence" value="ECO:0007669"/>
    <property type="project" value="UniProtKB-SubCell"/>
</dbReference>
<dbReference type="NCBIfam" id="NF009544">
    <property type="entry name" value="PRK12928.1"/>
    <property type="match status" value="1"/>
</dbReference>
<dbReference type="EC" id="2.8.1.8" evidence="10"/>
<dbReference type="HAMAP" id="MF_00206">
    <property type="entry name" value="Lipoyl_synth"/>
    <property type="match status" value="1"/>
</dbReference>
<name>G8YCW8_PICSO</name>
<dbReference type="SFLD" id="SFLDS00029">
    <property type="entry name" value="Radical_SAM"/>
    <property type="match status" value="1"/>
</dbReference>
<feature type="binding site" evidence="10">
    <location>
        <position position="355"/>
    </location>
    <ligand>
        <name>[4Fe-4S] cluster</name>
        <dbReference type="ChEBI" id="CHEBI:49883"/>
        <label>1</label>
    </ligand>
</feature>
<comment type="pathway">
    <text evidence="10">Protein modification; protein lipoylation via endogenous pathway; protein N(6)-(lipoyl)lysine from octanoyl-[acyl-carrier-protein]: step 2/2.</text>
</comment>
<dbReference type="Gene3D" id="3.20.20.70">
    <property type="entry name" value="Aldolase class I"/>
    <property type="match status" value="1"/>
</dbReference>
<feature type="binding site" evidence="10">
    <location>
        <position position="147"/>
    </location>
    <ligand>
        <name>[4Fe-4S] cluster</name>
        <dbReference type="ChEBI" id="CHEBI:49883"/>
        <label>2</label>
        <note>4Fe-4S-S-AdoMet</note>
    </ligand>
</feature>
<evidence type="ECO:0000256" key="10">
    <source>
        <dbReference type="HAMAP-Rule" id="MF_03123"/>
    </source>
</evidence>
<dbReference type="GO" id="GO:0046872">
    <property type="term" value="F:metal ion binding"/>
    <property type="evidence" value="ECO:0007669"/>
    <property type="project" value="UniProtKB-KW"/>
</dbReference>
<dbReference type="GO" id="GO:0009249">
    <property type="term" value="P:protein lipoylation"/>
    <property type="evidence" value="ECO:0007669"/>
    <property type="project" value="UniProtKB-UniRule"/>
</dbReference>
<dbReference type="PANTHER" id="PTHR10949">
    <property type="entry name" value="LIPOYL SYNTHASE"/>
    <property type="match status" value="1"/>
</dbReference>
<keyword evidence="7 10" id="KW-0411">Iron-sulfur</keyword>
<dbReference type="OMA" id="RSCAFCQ"/>
<evidence type="ECO:0000256" key="3">
    <source>
        <dbReference type="ARBA" id="ARBA00022679"/>
    </source>
</evidence>
<evidence type="ECO:0000313" key="13">
    <source>
        <dbReference type="Proteomes" id="UP000005222"/>
    </source>
</evidence>
<dbReference type="InParanoid" id="G8YCW8"/>
<evidence type="ECO:0000256" key="9">
    <source>
        <dbReference type="ARBA" id="ARBA00047326"/>
    </source>
</evidence>
<reference evidence="12 13" key="1">
    <citation type="journal article" date="2012" name="G3 (Bethesda)">
        <title>Pichia sorbitophila, an interspecies yeast hybrid reveals early steps of genome resolution following polyploidization.</title>
        <authorList>
            <person name="Leh Louis V."/>
            <person name="Despons L."/>
            <person name="Friedrich A."/>
            <person name="Martin T."/>
            <person name="Durrens P."/>
            <person name="Casaregola S."/>
            <person name="Neuveglise C."/>
            <person name="Fairhead C."/>
            <person name="Marck C."/>
            <person name="Cruz J.A."/>
            <person name="Straub M.L."/>
            <person name="Kugler V."/>
            <person name="Sacerdot C."/>
            <person name="Uzunov Z."/>
            <person name="Thierry A."/>
            <person name="Weiss S."/>
            <person name="Bleykasten C."/>
            <person name="De Montigny J."/>
            <person name="Jacques N."/>
            <person name="Jung P."/>
            <person name="Lemaire M."/>
            <person name="Mallet S."/>
            <person name="Morel G."/>
            <person name="Richard G.F."/>
            <person name="Sarkar A."/>
            <person name="Savel G."/>
            <person name="Schacherer J."/>
            <person name="Seret M.L."/>
            <person name="Talla E."/>
            <person name="Samson G."/>
            <person name="Jubin C."/>
            <person name="Poulain J."/>
            <person name="Vacherie B."/>
            <person name="Barbe V."/>
            <person name="Pelletier E."/>
            <person name="Sherman D.J."/>
            <person name="Westhof E."/>
            <person name="Weissenbach J."/>
            <person name="Baret P.V."/>
            <person name="Wincker P."/>
            <person name="Gaillardin C."/>
            <person name="Dujon B."/>
            <person name="Souciet J.L."/>
        </authorList>
    </citation>
    <scope>NUCLEOTIDE SEQUENCE [LARGE SCALE GENOMIC DNA]</scope>
    <source>
        <strain evidence="13">ATCC MYA-4447 / BCRC 22081 / CBS 7064 / NBRC 10061 / NRRL Y-12695</strain>
    </source>
</reference>
<dbReference type="AlphaFoldDB" id="G8YCW8"/>
<comment type="cofactor">
    <cofactor evidence="10">
        <name>[4Fe-4S] cluster</name>
        <dbReference type="ChEBI" id="CHEBI:49883"/>
    </cofactor>
    <text evidence="10">Binds 2 [4Fe-4S] clusters per subunit. One cluster is coordinated with 3 cysteines and an exchangeable S-adenosyl-L-methionine.</text>
</comment>
<dbReference type="InterPro" id="IPR013785">
    <property type="entry name" value="Aldolase_TIM"/>
</dbReference>
<feature type="domain" description="Radical SAM core" evidence="11">
    <location>
        <begin position="125"/>
        <end position="344"/>
    </location>
</feature>
<dbReference type="eggNOG" id="KOG2672">
    <property type="taxonomic scope" value="Eukaryota"/>
</dbReference>
<organism evidence="12 13">
    <name type="scientific">Pichia sorbitophila (strain ATCC MYA-4447 / BCRC 22081 / CBS 7064 / NBRC 10061 / NRRL Y-12695)</name>
    <name type="common">Hybrid yeast</name>
    <dbReference type="NCBI Taxonomy" id="559304"/>
    <lineage>
        <taxon>Eukaryota</taxon>
        <taxon>Fungi</taxon>
        <taxon>Dikarya</taxon>
        <taxon>Ascomycota</taxon>
        <taxon>Saccharomycotina</taxon>
        <taxon>Pichiomycetes</taxon>
        <taxon>Debaryomycetaceae</taxon>
        <taxon>Millerozyma</taxon>
    </lineage>
</organism>
<feature type="binding site" evidence="10">
    <location>
        <position position="144"/>
    </location>
    <ligand>
        <name>[4Fe-4S] cluster</name>
        <dbReference type="ChEBI" id="CHEBI:49883"/>
        <label>2</label>
        <note>4Fe-4S-S-AdoMet</note>
    </ligand>
</feature>
<comment type="catalytic activity">
    <reaction evidence="9 10">
        <text>[[Fe-S] cluster scaffold protein carrying a second [4Fe-4S](2+) cluster] + N(6)-octanoyl-L-lysyl-[protein] + 2 oxidized [2Fe-2S]-[ferredoxin] + 2 S-adenosyl-L-methionine + 4 H(+) = [[Fe-S] cluster scaffold protein] + N(6)-[(R)-dihydrolipoyl]-L-lysyl-[protein] + 4 Fe(3+) + 2 hydrogen sulfide + 2 5'-deoxyadenosine + 2 L-methionine + 2 reduced [2Fe-2S]-[ferredoxin]</text>
        <dbReference type="Rhea" id="RHEA:16585"/>
        <dbReference type="Rhea" id="RHEA-COMP:9928"/>
        <dbReference type="Rhea" id="RHEA-COMP:10000"/>
        <dbReference type="Rhea" id="RHEA-COMP:10001"/>
        <dbReference type="Rhea" id="RHEA-COMP:10475"/>
        <dbReference type="Rhea" id="RHEA-COMP:14568"/>
        <dbReference type="Rhea" id="RHEA-COMP:14569"/>
        <dbReference type="ChEBI" id="CHEBI:15378"/>
        <dbReference type="ChEBI" id="CHEBI:17319"/>
        <dbReference type="ChEBI" id="CHEBI:29034"/>
        <dbReference type="ChEBI" id="CHEBI:29919"/>
        <dbReference type="ChEBI" id="CHEBI:33722"/>
        <dbReference type="ChEBI" id="CHEBI:33737"/>
        <dbReference type="ChEBI" id="CHEBI:33738"/>
        <dbReference type="ChEBI" id="CHEBI:57844"/>
        <dbReference type="ChEBI" id="CHEBI:59789"/>
        <dbReference type="ChEBI" id="CHEBI:78809"/>
        <dbReference type="ChEBI" id="CHEBI:83100"/>
        <dbReference type="EC" id="2.8.1.8"/>
    </reaction>
</comment>
<evidence type="ECO:0000256" key="4">
    <source>
        <dbReference type="ARBA" id="ARBA00022691"/>
    </source>
</evidence>
<comment type="similarity">
    <text evidence="10">Belongs to the radical SAM superfamily. Lipoyl synthase family.</text>
</comment>
<keyword evidence="4 10" id="KW-0949">S-adenosyl-L-methionine</keyword>
<keyword evidence="13" id="KW-1185">Reference proteome</keyword>
<evidence type="ECO:0000256" key="8">
    <source>
        <dbReference type="ARBA" id="ARBA00023128"/>
    </source>
</evidence>
<dbReference type="InterPro" id="IPR031691">
    <property type="entry name" value="LIAS_N"/>
</dbReference>
<comment type="function">
    <text evidence="10">Catalyzes the radical-mediated insertion of two sulfur atoms into the C-6 and C-8 positions of the octanoyl moiety bound to the lipoyl domains of lipoate-dependent enzymes, thereby converting the octanoylated domains into lipoylated derivatives.</text>
</comment>